<accession>A0A1B7NZZ5</accession>
<keyword evidence="2" id="KW-0472">Membrane</keyword>
<protein>
    <recommendedName>
        <fullName evidence="5">MARVEL domain-containing protein</fullName>
    </recommendedName>
</protein>
<feature type="transmembrane region" description="Helical" evidence="2">
    <location>
        <begin position="105"/>
        <end position="128"/>
    </location>
</feature>
<sequence length="557" mass="61821">MGLTTLSFFARFGVLSSSVIVLSLGVKFIQTRASNMEFLLYIEVLSALTVLGSMIPPYPNFVYDLAWTLAWTVAGVFAMIVQFFESDCYGFRSDGKINCATYKASTAFAFLCMLAWLTSTIFGGFRILDAVFDIRAVTNHLINAGAESQEQEEYRKEKERKREGLHETIDDLPSGEGRKKTKKVKGFGNSHIASNFVCYCVIGVMLNAAGFSILFIWAAPAFGRYIIYRTPMPDYSVTLSNPTDDNITFTVSSNIRVPDRFKISIDPIHADFFLNDRTPYTVPVMTVDLPKLSFRSNQRIELVNQTLKLGNLNEFARLIEQAVYQPSFKIVGRARAKLQLPPIPATWIDIEGGVELSGFDNFAQIDIREIRVRVSNDEGYNVVAEMVMVNPSPVSVTLGDITLRVLVGDIQVGRAFVTLNGIVPGNNTLVVRGILDYGNIQKNIMPIIKKETPFLREGLFIVSAGVDSVVYQGEHLIYWEKTLQSLKVSVTTPVKPLFSSVRGKSFESAPMGVTDGGGIGGDRLSSLADAALKTINNVFSVSEQIDIWNRKRVLPNR</sequence>
<evidence type="ECO:0000256" key="2">
    <source>
        <dbReference type="SAM" id="Phobius"/>
    </source>
</evidence>
<keyword evidence="2" id="KW-0812">Transmembrane</keyword>
<name>A0A1B7NZZ5_9EURO</name>
<evidence type="ECO:0000313" key="3">
    <source>
        <dbReference type="EMBL" id="OAX82348.1"/>
    </source>
</evidence>
<dbReference type="Pfam" id="PF12505">
    <property type="entry name" value="DUF3712"/>
    <property type="match status" value="1"/>
</dbReference>
<organism evidence="3 4">
    <name type="scientific">Emergomyces africanus</name>
    <dbReference type="NCBI Taxonomy" id="1955775"/>
    <lineage>
        <taxon>Eukaryota</taxon>
        <taxon>Fungi</taxon>
        <taxon>Dikarya</taxon>
        <taxon>Ascomycota</taxon>
        <taxon>Pezizomycotina</taxon>
        <taxon>Eurotiomycetes</taxon>
        <taxon>Eurotiomycetidae</taxon>
        <taxon>Onygenales</taxon>
        <taxon>Ajellomycetaceae</taxon>
        <taxon>Emergomyces</taxon>
    </lineage>
</organism>
<comment type="caution">
    <text evidence="3">The sequence shown here is derived from an EMBL/GenBank/DDBJ whole genome shotgun (WGS) entry which is preliminary data.</text>
</comment>
<evidence type="ECO:0000313" key="4">
    <source>
        <dbReference type="Proteomes" id="UP000091918"/>
    </source>
</evidence>
<feature type="region of interest" description="Disordered" evidence="1">
    <location>
        <begin position="148"/>
        <end position="182"/>
    </location>
</feature>
<feature type="transmembrane region" description="Helical" evidence="2">
    <location>
        <begin position="38"/>
        <end position="59"/>
    </location>
</feature>
<dbReference type="GO" id="GO:0000329">
    <property type="term" value="C:fungal-type vacuole membrane"/>
    <property type="evidence" value="ECO:0007669"/>
    <property type="project" value="InterPro"/>
</dbReference>
<dbReference type="Proteomes" id="UP000091918">
    <property type="component" value="Unassembled WGS sequence"/>
</dbReference>
<proteinExistence type="predicted"/>
<feature type="transmembrane region" description="Helical" evidence="2">
    <location>
        <begin position="192"/>
        <end position="219"/>
    </location>
</feature>
<dbReference type="AlphaFoldDB" id="A0A1B7NZZ5"/>
<gene>
    <name evidence="3" type="ORF">ACJ72_03296</name>
</gene>
<keyword evidence="2" id="KW-1133">Transmembrane helix</keyword>
<dbReference type="PANTHER" id="PTHR35895:SF2">
    <property type="match status" value="1"/>
</dbReference>
<dbReference type="OrthoDB" id="10039566at2759"/>
<evidence type="ECO:0000256" key="1">
    <source>
        <dbReference type="SAM" id="MobiDB-lite"/>
    </source>
</evidence>
<dbReference type="InterPro" id="IPR046368">
    <property type="entry name" value="Tag1"/>
</dbReference>
<dbReference type="EMBL" id="LGUA01000317">
    <property type="protein sequence ID" value="OAX82348.1"/>
    <property type="molecule type" value="Genomic_DNA"/>
</dbReference>
<feature type="transmembrane region" description="Helical" evidence="2">
    <location>
        <begin position="65"/>
        <end position="84"/>
    </location>
</feature>
<dbReference type="PANTHER" id="PTHR35895">
    <property type="entry name" value="CHROMOSOME 16, WHOLE GENOME SHOTGUN SEQUENCE"/>
    <property type="match status" value="1"/>
</dbReference>
<feature type="compositionally biased region" description="Basic and acidic residues" evidence="1">
    <location>
        <begin position="152"/>
        <end position="169"/>
    </location>
</feature>
<reference evidence="3 4" key="1">
    <citation type="submission" date="2015-07" db="EMBL/GenBank/DDBJ databases">
        <title>Emmonsia species relationships and genome sequence.</title>
        <authorList>
            <person name="Cuomo C.A."/>
            <person name="Schwartz I.S."/>
            <person name="Kenyon C."/>
            <person name="de Hoog G.S."/>
            <person name="Govender N.P."/>
            <person name="Botha A."/>
            <person name="Moreno L."/>
            <person name="de Vries M."/>
            <person name="Munoz J.F."/>
            <person name="Stielow J.B."/>
        </authorList>
    </citation>
    <scope>NUCLEOTIDE SEQUENCE [LARGE SCALE GENOMIC DNA]</scope>
    <source>
        <strain evidence="3 4">CBS 136260</strain>
    </source>
</reference>
<keyword evidence="4" id="KW-1185">Reference proteome</keyword>
<feature type="transmembrane region" description="Helical" evidence="2">
    <location>
        <begin position="6"/>
        <end position="26"/>
    </location>
</feature>
<dbReference type="InterPro" id="IPR022185">
    <property type="entry name" value="DUF3712"/>
</dbReference>
<evidence type="ECO:0008006" key="5">
    <source>
        <dbReference type="Google" id="ProtNLM"/>
    </source>
</evidence>